<reference evidence="4" key="2">
    <citation type="submission" date="2015-06" db="UniProtKB">
        <authorList>
            <consortium name="EnsemblMetazoa"/>
        </authorList>
    </citation>
    <scope>IDENTIFICATION</scope>
</reference>
<dbReference type="PANTHER" id="PTHR14191">
    <property type="entry name" value="PDZ DOMAIN CONTAINING PROTEIN"/>
    <property type="match status" value="1"/>
</dbReference>
<feature type="domain" description="PDZ" evidence="3">
    <location>
        <begin position="329"/>
        <end position="401"/>
    </location>
</feature>
<dbReference type="STRING" id="32264.T1JYC8"/>
<feature type="compositionally biased region" description="Acidic residues" evidence="2">
    <location>
        <begin position="502"/>
        <end position="511"/>
    </location>
</feature>
<feature type="region of interest" description="Disordered" evidence="2">
    <location>
        <begin position="937"/>
        <end position="958"/>
    </location>
</feature>
<name>T1JYC8_TETUR</name>
<evidence type="ECO:0000256" key="1">
    <source>
        <dbReference type="ARBA" id="ARBA00022737"/>
    </source>
</evidence>
<dbReference type="eggNOG" id="KOG3528">
    <property type="taxonomic scope" value="Eukaryota"/>
</dbReference>
<feature type="compositionally biased region" description="Basic and acidic residues" evidence="2">
    <location>
        <begin position="480"/>
        <end position="501"/>
    </location>
</feature>
<dbReference type="AlphaFoldDB" id="T1JYC8"/>
<evidence type="ECO:0000256" key="2">
    <source>
        <dbReference type="SAM" id="MobiDB-lite"/>
    </source>
</evidence>
<dbReference type="SMART" id="SM00228">
    <property type="entry name" value="PDZ"/>
    <property type="match status" value="3"/>
</dbReference>
<dbReference type="GO" id="GO:0072659">
    <property type="term" value="P:protein localization to plasma membrane"/>
    <property type="evidence" value="ECO:0007669"/>
    <property type="project" value="TreeGrafter"/>
</dbReference>
<dbReference type="GO" id="GO:0016324">
    <property type="term" value="C:apical plasma membrane"/>
    <property type="evidence" value="ECO:0007669"/>
    <property type="project" value="TreeGrafter"/>
</dbReference>
<dbReference type="OrthoDB" id="10007415at2759"/>
<dbReference type="InterPro" id="IPR001478">
    <property type="entry name" value="PDZ"/>
</dbReference>
<dbReference type="CDD" id="cd06768">
    <property type="entry name" value="PDZ_NHERF-like"/>
    <property type="match status" value="3"/>
</dbReference>
<reference evidence="5" key="1">
    <citation type="submission" date="2011-08" db="EMBL/GenBank/DDBJ databases">
        <authorList>
            <person name="Rombauts S."/>
        </authorList>
    </citation>
    <scope>NUCLEOTIDE SEQUENCE</scope>
    <source>
        <strain evidence="5">London</strain>
    </source>
</reference>
<feature type="compositionally biased region" description="Polar residues" evidence="2">
    <location>
        <begin position="467"/>
        <end position="477"/>
    </location>
</feature>
<dbReference type="KEGG" id="tut:107371419"/>
<dbReference type="GO" id="GO:0043495">
    <property type="term" value="F:protein-membrane adaptor activity"/>
    <property type="evidence" value="ECO:0007669"/>
    <property type="project" value="TreeGrafter"/>
</dbReference>
<evidence type="ECO:0000313" key="5">
    <source>
        <dbReference type="Proteomes" id="UP000015104"/>
    </source>
</evidence>
<dbReference type="HOGENOM" id="CLU_299426_0_0_1"/>
<protein>
    <recommendedName>
        <fullName evidence="3">PDZ domain-containing protein</fullName>
    </recommendedName>
</protein>
<feature type="region of interest" description="Disordered" evidence="2">
    <location>
        <begin position="463"/>
        <end position="543"/>
    </location>
</feature>
<dbReference type="InterPro" id="IPR051067">
    <property type="entry name" value="NHER"/>
</dbReference>
<dbReference type="Proteomes" id="UP000015104">
    <property type="component" value="Unassembled WGS sequence"/>
</dbReference>
<sequence>MDLSHRPVKLCILSKWTPQYEGYGFDLMTKKSGEGHYISMVHEGGPAEATHLEAGDWLIEVNGVNVEKLNHGEVIKLIKESENGTVKLLLAPNETDKWRKRNQVTITSSHPDLVHYITPPYQGKLRSFLNGALDRLVIGKRGEQSDSEPSVYHRYSLPIPSGMSDNVVDWSPSGQSPNGRAEGIPMRQSAHGDGQFAGSLDEQRQKEIADWRDKSLEMLMASQIDQDEDDIDDHDIIDQVQDEVSILSPDVDDDDHAIYIDVKRGNNSRPISSNQEKVLADIHLIDNNSQQDNNSVITNNNNSDTNSAFQDNRHSTSLTLLDGEFFARQCKVRKDSETADYGFKMDSLPSGGGHFLRSIEPTGPAGISGICQNDRLIEVNNVNVEYTDHDTVVNMIRKSADCEVTLLVVDEKSYKWFQSRNIRIHHGAGGSLVRYCDHRGLREPGYTLDRSVSIEDNRRSQLYRRGLSQQSAGNSSDGDVEIKDQTDRLSKIEPEEKVNREDNEDDKEDDKEDVRQSTSTTGTVTTTRSSKINQRESRSTLSDWSFGSLSEADRFNRGKTIVRVPDDAPRPRLCSISKDPDGVFGFTLNTYEKGRVKLIADIDPGSPAEAAGLLQWDRVIEVNGVNINIENHAQVTGRIKASGNRLHLLVLPEGQHEWYEKAGIVPKSNQSNVIYLSNTDVTRDSITIARSLENSITNLSTSHKTKPNLPKKPSFSSSATTTMSNQLTSSMTSSTSESTLNDKSKSSSRLADDKDEHGDEEQSIVLKTDNQIKELNDQQIGDHSIRNSTISQYNTIQYNTIDEETSEAIYDHIETHQLSTLPLRKSKKSSFTKKIFKRSLFGGKKDKIYSTIGSMSNLSIKSDIVMGQSSSREQFNHTEAKITRSATLASEDDVPALPEDDENQVQLVVKKDLYEKSSVWSTSSDNIHNNNNNVMHNNNGITGGQDVTQDGQKDESESQLLEKLKTLSLREIAQKRAESKIQAYHRMQQLNFRQRIAHFEDL</sequence>
<dbReference type="GO" id="GO:0005102">
    <property type="term" value="F:signaling receptor binding"/>
    <property type="evidence" value="ECO:0007669"/>
    <property type="project" value="TreeGrafter"/>
</dbReference>
<organism evidence="4 5">
    <name type="scientific">Tetranychus urticae</name>
    <name type="common">Two-spotted spider mite</name>
    <dbReference type="NCBI Taxonomy" id="32264"/>
    <lineage>
        <taxon>Eukaryota</taxon>
        <taxon>Metazoa</taxon>
        <taxon>Ecdysozoa</taxon>
        <taxon>Arthropoda</taxon>
        <taxon>Chelicerata</taxon>
        <taxon>Arachnida</taxon>
        <taxon>Acari</taxon>
        <taxon>Acariformes</taxon>
        <taxon>Trombidiformes</taxon>
        <taxon>Prostigmata</taxon>
        <taxon>Eleutherengona</taxon>
        <taxon>Raphignathae</taxon>
        <taxon>Tetranychoidea</taxon>
        <taxon>Tetranychidae</taxon>
        <taxon>Tetranychus</taxon>
    </lineage>
</organism>
<evidence type="ECO:0000313" key="4">
    <source>
        <dbReference type="EnsemblMetazoa" id="tetur02g15192.1"/>
    </source>
</evidence>
<feature type="region of interest" description="Disordered" evidence="2">
    <location>
        <begin position="699"/>
        <end position="769"/>
    </location>
</feature>
<feature type="compositionally biased region" description="Low complexity" evidence="2">
    <location>
        <begin position="720"/>
        <end position="739"/>
    </location>
</feature>
<dbReference type="Pfam" id="PF00595">
    <property type="entry name" value="PDZ"/>
    <property type="match status" value="3"/>
</dbReference>
<feature type="domain" description="PDZ" evidence="3">
    <location>
        <begin position="10"/>
        <end position="81"/>
    </location>
</feature>
<dbReference type="SUPFAM" id="SSF50156">
    <property type="entry name" value="PDZ domain-like"/>
    <property type="match status" value="3"/>
</dbReference>
<dbReference type="EMBL" id="CAEY01000824">
    <property type="status" value="NOT_ANNOTATED_CDS"/>
    <property type="molecule type" value="Genomic_DNA"/>
</dbReference>
<accession>T1JYC8</accession>
<keyword evidence="5" id="KW-1185">Reference proteome</keyword>
<dbReference type="PROSITE" id="PS50106">
    <property type="entry name" value="PDZ"/>
    <property type="match status" value="3"/>
</dbReference>
<feature type="domain" description="PDZ" evidence="3">
    <location>
        <begin position="573"/>
        <end position="654"/>
    </location>
</feature>
<evidence type="ECO:0000259" key="3">
    <source>
        <dbReference type="PROSITE" id="PS50106"/>
    </source>
</evidence>
<feature type="compositionally biased region" description="Basic and acidic residues" evidence="2">
    <location>
        <begin position="740"/>
        <end position="757"/>
    </location>
</feature>
<gene>
    <name evidence="4" type="primary">107371419</name>
</gene>
<dbReference type="OMA" id="YNTIDEE"/>
<proteinExistence type="predicted"/>
<dbReference type="InterPro" id="IPR036034">
    <property type="entry name" value="PDZ_sf"/>
</dbReference>
<feature type="compositionally biased region" description="Low complexity" evidence="2">
    <location>
        <begin position="517"/>
        <end position="530"/>
    </location>
</feature>
<dbReference type="PANTHER" id="PTHR14191:SF3">
    <property type="entry name" value="NA(+)_H(+) EXCHANGE REGULATORY COFACTOR-LIKE PROTEIN NRFL-1"/>
    <property type="match status" value="1"/>
</dbReference>
<dbReference type="EnsemblMetazoa" id="tetur02g15192.1">
    <property type="protein sequence ID" value="tetur02g15192.1"/>
    <property type="gene ID" value="tetur02g15192"/>
</dbReference>
<feature type="region of interest" description="Disordered" evidence="2">
    <location>
        <begin position="166"/>
        <end position="201"/>
    </location>
</feature>
<dbReference type="Gene3D" id="2.30.42.10">
    <property type="match status" value="3"/>
</dbReference>
<keyword evidence="1" id="KW-0677">Repeat</keyword>